<dbReference type="EMBL" id="FJUY01000005">
    <property type="protein sequence ID" value="CZT18247.1"/>
    <property type="molecule type" value="Genomic_DNA"/>
</dbReference>
<dbReference type="InterPro" id="IPR024079">
    <property type="entry name" value="MetalloPept_cat_dom_sf"/>
</dbReference>
<protein>
    <submittedName>
        <fullName evidence="2">Uncharacterized protein</fullName>
    </submittedName>
</protein>
<dbReference type="Proteomes" id="UP000225277">
    <property type="component" value="Unassembled WGS sequence"/>
</dbReference>
<dbReference type="AlphaFoldDB" id="A0A2D3V0R0"/>
<accession>A0A2D3V0R0</accession>
<gene>
    <name evidence="2" type="ORF">RCC_04092</name>
</gene>
<dbReference type="RefSeq" id="XP_023625137.1">
    <property type="nucleotide sequence ID" value="XM_023769369.1"/>
</dbReference>
<keyword evidence="3" id="KW-1185">Reference proteome</keyword>
<dbReference type="GeneID" id="35599271"/>
<evidence type="ECO:0000313" key="3">
    <source>
        <dbReference type="Proteomes" id="UP000225277"/>
    </source>
</evidence>
<dbReference type="SUPFAM" id="SSF55486">
    <property type="entry name" value="Metalloproteases ('zincins'), catalytic domain"/>
    <property type="match status" value="1"/>
</dbReference>
<reference evidence="2 3" key="1">
    <citation type="submission" date="2016-03" db="EMBL/GenBank/DDBJ databases">
        <authorList>
            <person name="Ploux O."/>
        </authorList>
    </citation>
    <scope>NUCLEOTIDE SEQUENCE [LARGE SCALE GENOMIC DNA]</scope>
    <source>
        <strain evidence="2 3">URUG2</strain>
    </source>
</reference>
<dbReference type="GO" id="GO:0008237">
    <property type="term" value="F:metallopeptidase activity"/>
    <property type="evidence" value="ECO:0007669"/>
    <property type="project" value="InterPro"/>
</dbReference>
<evidence type="ECO:0000313" key="2">
    <source>
        <dbReference type="EMBL" id="CZT18247.1"/>
    </source>
</evidence>
<dbReference type="Gene3D" id="3.40.390.10">
    <property type="entry name" value="Collagenase (Catalytic Domain)"/>
    <property type="match status" value="1"/>
</dbReference>
<feature type="signal peptide" evidence="1">
    <location>
        <begin position="1"/>
        <end position="17"/>
    </location>
</feature>
<keyword evidence="1" id="KW-0732">Signal</keyword>
<feature type="chain" id="PRO_5013736764" evidence="1">
    <location>
        <begin position="18"/>
        <end position="374"/>
    </location>
</feature>
<sequence>MAPVWLLILGLAALCSALPTFSEDLPPVLDNFSISSIPTNATPGFSVPWQKTKFQFFGQTEACYWKFSSQVNAALTDAIAIASSIDVNFAHDHPIIEDYFKLEPSRKSLGVDSNKVREQIKANFVRLQDTFKNQATDDWFARAVLITCGDTDDIKIPGTDGCNSPNVKAHVVLPANSHYDFPIISLCNAFFGMDSLAIVNGRIAQFPYLAFDATNYISQGTAMLHEMLHLPWPGVVAGISNPTAVDKIIYGLQRDKKLGVVMYGPANAKQLAKASTGGADVAVRNVDNFVYAAVASYGGKKYNVKVDQPAAAWTFVPKLEITDEDAAGKFVGDGADVQDEFTLERSGVRDLPESYYRVEPEQLLSQAQIDEIFG</sequence>
<proteinExistence type="predicted"/>
<dbReference type="OrthoDB" id="1896086at2759"/>
<name>A0A2D3V0R0_9PEZI</name>
<organism evidence="2 3">
    <name type="scientific">Ramularia collo-cygni</name>
    <dbReference type="NCBI Taxonomy" id="112498"/>
    <lineage>
        <taxon>Eukaryota</taxon>
        <taxon>Fungi</taxon>
        <taxon>Dikarya</taxon>
        <taxon>Ascomycota</taxon>
        <taxon>Pezizomycotina</taxon>
        <taxon>Dothideomycetes</taxon>
        <taxon>Dothideomycetidae</taxon>
        <taxon>Mycosphaerellales</taxon>
        <taxon>Mycosphaerellaceae</taxon>
        <taxon>Ramularia</taxon>
    </lineage>
</organism>
<evidence type="ECO:0000256" key="1">
    <source>
        <dbReference type="SAM" id="SignalP"/>
    </source>
</evidence>